<evidence type="ECO:0000256" key="2">
    <source>
        <dbReference type="SAM" id="MobiDB-lite"/>
    </source>
</evidence>
<feature type="region of interest" description="Disordered" evidence="2">
    <location>
        <begin position="108"/>
        <end position="204"/>
    </location>
</feature>
<keyword evidence="1" id="KW-0238">DNA-binding</keyword>
<dbReference type="OrthoDB" id="295715at2759"/>
<evidence type="ECO:0000256" key="1">
    <source>
        <dbReference type="ARBA" id="ARBA00023125"/>
    </source>
</evidence>
<gene>
    <name evidence="3" type="ORF">HOLleu_41750</name>
</gene>
<evidence type="ECO:0000313" key="4">
    <source>
        <dbReference type="Proteomes" id="UP001152320"/>
    </source>
</evidence>
<organism evidence="3 4">
    <name type="scientific">Holothuria leucospilota</name>
    <name type="common">Black long sea cucumber</name>
    <name type="synonym">Mertensiothuria leucospilota</name>
    <dbReference type="NCBI Taxonomy" id="206669"/>
    <lineage>
        <taxon>Eukaryota</taxon>
        <taxon>Metazoa</taxon>
        <taxon>Echinodermata</taxon>
        <taxon>Eleutherozoa</taxon>
        <taxon>Echinozoa</taxon>
        <taxon>Holothuroidea</taxon>
        <taxon>Aspidochirotacea</taxon>
        <taxon>Aspidochirotida</taxon>
        <taxon>Holothuriidae</taxon>
        <taxon>Holothuria</taxon>
    </lineage>
</organism>
<dbReference type="EMBL" id="JAIZAY010000023">
    <property type="protein sequence ID" value="KAJ8019958.1"/>
    <property type="molecule type" value="Genomic_DNA"/>
</dbReference>
<feature type="compositionally biased region" description="Polar residues" evidence="2">
    <location>
        <begin position="137"/>
        <end position="153"/>
    </location>
</feature>
<dbReference type="GO" id="GO:0003677">
    <property type="term" value="F:DNA binding"/>
    <property type="evidence" value="ECO:0007669"/>
    <property type="project" value="UniProtKB-KW"/>
</dbReference>
<name>A0A9Q0YBW9_HOLLE</name>
<dbReference type="AlphaFoldDB" id="A0A9Q0YBW9"/>
<keyword evidence="4" id="KW-1185">Reference proteome</keyword>
<accession>A0A9Q0YBW9</accession>
<comment type="caution">
    <text evidence="3">The sequence shown here is derived from an EMBL/GenBank/DDBJ whole genome shotgun (WGS) entry which is preliminary data.</text>
</comment>
<dbReference type="GO" id="GO:0010212">
    <property type="term" value="P:response to ionizing radiation"/>
    <property type="evidence" value="ECO:0007669"/>
    <property type="project" value="TreeGrafter"/>
</dbReference>
<dbReference type="SUPFAM" id="SSF50249">
    <property type="entry name" value="Nucleic acid-binding proteins"/>
    <property type="match status" value="1"/>
</dbReference>
<dbReference type="GO" id="GO:0005694">
    <property type="term" value="C:chromosome"/>
    <property type="evidence" value="ECO:0007669"/>
    <property type="project" value="UniProtKB-ARBA"/>
</dbReference>
<dbReference type="GO" id="GO:0044818">
    <property type="term" value="P:mitotic G2/M transition checkpoint"/>
    <property type="evidence" value="ECO:0007669"/>
    <property type="project" value="TreeGrafter"/>
</dbReference>
<dbReference type="PANTHER" id="PTHR13356:SF0">
    <property type="entry name" value="SOSS COMPLEX SUBUNIT B HOMOLOG"/>
    <property type="match status" value="1"/>
</dbReference>
<dbReference type="PANTHER" id="PTHR13356">
    <property type="entry name" value="OB FOLD NUCLEIC ACID BINDING PROTEIN-RELATED"/>
    <property type="match status" value="1"/>
</dbReference>
<dbReference type="InterPro" id="IPR012340">
    <property type="entry name" value="NA-bd_OB-fold"/>
</dbReference>
<dbReference type="GO" id="GO:0000724">
    <property type="term" value="P:double-strand break repair via homologous recombination"/>
    <property type="evidence" value="ECO:0007669"/>
    <property type="project" value="TreeGrafter"/>
</dbReference>
<sequence length="204" mass="22214">MLCPDFAEVMVEGSATKTKEGHTVWTVRVADKTASINLSVWDALGQALQAGDIIRLQKGYVSLYRGILTLYCGSVGKLFKMGEFCFVFSEFPNMSEANPEFMAQMKQPNFLSNNSNPPPQLPGQSLEGRAPGHPPLNGNNGARHNFPVQNQYSQPPPPLPGQDFQQGAYPTPNWNIAGKPSDGRGRGRGGGGQQDPRIKSKRGR</sequence>
<protein>
    <submittedName>
        <fullName evidence="3">SOSS complex subunit B1</fullName>
    </submittedName>
</protein>
<dbReference type="Gene3D" id="2.40.50.140">
    <property type="entry name" value="Nucleic acid-binding proteins"/>
    <property type="match status" value="1"/>
</dbReference>
<evidence type="ECO:0000313" key="3">
    <source>
        <dbReference type="EMBL" id="KAJ8019958.1"/>
    </source>
</evidence>
<dbReference type="Proteomes" id="UP001152320">
    <property type="component" value="Chromosome 23"/>
</dbReference>
<dbReference type="FunFam" id="2.40.50.140:FF:000072">
    <property type="entry name" value="SOSS complex subunit B2"/>
    <property type="match status" value="1"/>
</dbReference>
<dbReference type="InterPro" id="IPR051231">
    <property type="entry name" value="SOSS-B"/>
</dbReference>
<dbReference type="CDD" id="cd04491">
    <property type="entry name" value="SoSSB_OBF"/>
    <property type="match status" value="1"/>
</dbReference>
<reference evidence="3" key="1">
    <citation type="submission" date="2021-10" db="EMBL/GenBank/DDBJ databases">
        <title>Tropical sea cucumber genome reveals ecological adaptation and Cuvierian tubules defense mechanism.</title>
        <authorList>
            <person name="Chen T."/>
        </authorList>
    </citation>
    <scope>NUCLEOTIDE SEQUENCE</scope>
    <source>
        <strain evidence="3">Nanhai2018</strain>
        <tissue evidence="3">Muscle</tissue>
    </source>
</reference>
<dbReference type="GO" id="GO:0070876">
    <property type="term" value="C:SOSS complex"/>
    <property type="evidence" value="ECO:0007669"/>
    <property type="project" value="TreeGrafter"/>
</dbReference>
<proteinExistence type="predicted"/>